<feature type="chain" id="PRO_5036464482" description="Secreted protein" evidence="2">
    <location>
        <begin position="23"/>
        <end position="224"/>
    </location>
</feature>
<proteinExistence type="predicted"/>
<dbReference type="EnsemblMetazoa" id="G19292.2">
    <property type="protein sequence ID" value="G19292.2:cds"/>
    <property type="gene ID" value="G19292"/>
</dbReference>
<accession>A0A8W8JL65</accession>
<evidence type="ECO:0000256" key="2">
    <source>
        <dbReference type="SAM" id="SignalP"/>
    </source>
</evidence>
<evidence type="ECO:0000256" key="1">
    <source>
        <dbReference type="SAM" id="MobiDB-lite"/>
    </source>
</evidence>
<evidence type="ECO:0008006" key="5">
    <source>
        <dbReference type="Google" id="ProtNLM"/>
    </source>
</evidence>
<keyword evidence="4" id="KW-1185">Reference proteome</keyword>
<keyword evidence="2" id="KW-0732">Signal</keyword>
<feature type="signal peptide" evidence="2">
    <location>
        <begin position="1"/>
        <end position="22"/>
    </location>
</feature>
<dbReference type="AlphaFoldDB" id="A0A8W8JL65"/>
<feature type="region of interest" description="Disordered" evidence="1">
    <location>
        <begin position="200"/>
        <end position="224"/>
    </location>
</feature>
<evidence type="ECO:0000313" key="3">
    <source>
        <dbReference type="EnsemblMetazoa" id="G19292.2:cds"/>
    </source>
</evidence>
<name>A0A8W8JL65_MAGGI</name>
<organism evidence="3 4">
    <name type="scientific">Magallana gigas</name>
    <name type="common">Pacific oyster</name>
    <name type="synonym">Crassostrea gigas</name>
    <dbReference type="NCBI Taxonomy" id="29159"/>
    <lineage>
        <taxon>Eukaryota</taxon>
        <taxon>Metazoa</taxon>
        <taxon>Spiralia</taxon>
        <taxon>Lophotrochozoa</taxon>
        <taxon>Mollusca</taxon>
        <taxon>Bivalvia</taxon>
        <taxon>Autobranchia</taxon>
        <taxon>Pteriomorphia</taxon>
        <taxon>Ostreida</taxon>
        <taxon>Ostreoidea</taxon>
        <taxon>Ostreidae</taxon>
        <taxon>Magallana</taxon>
    </lineage>
</organism>
<reference evidence="3" key="1">
    <citation type="submission" date="2022-08" db="UniProtKB">
        <authorList>
            <consortium name="EnsemblMetazoa"/>
        </authorList>
    </citation>
    <scope>IDENTIFICATION</scope>
    <source>
        <strain evidence="3">05x7-T-G4-1.051#20</strain>
    </source>
</reference>
<sequence>MKSTISVIVLTLISSTKTLVKADADNKCNESKATAKIVHSCPKTAREWNEAAKKKGCRNSKHSCTSFEYHCVMNAWGNETIEVCAPSWSIVGMSCAEYNFGGKRIQKDKAETCNTCPTTYLSTESYKYQECYVMKSKKMPELQGTTESAIIRFIIPEHNISSLATARSQELNYTHTNSENTPIPLIIRIYRRTIEENRARSEEYSTSTTIDSFEEEKEQLTAHI</sequence>
<evidence type="ECO:0000313" key="4">
    <source>
        <dbReference type="Proteomes" id="UP000005408"/>
    </source>
</evidence>
<dbReference type="Proteomes" id="UP000005408">
    <property type="component" value="Unassembled WGS sequence"/>
</dbReference>
<protein>
    <recommendedName>
        <fullName evidence="5">Secreted protein</fullName>
    </recommendedName>
</protein>